<dbReference type="PROSITE" id="PS00073">
    <property type="entry name" value="ACYL_COA_DH_2"/>
    <property type="match status" value="1"/>
</dbReference>
<evidence type="ECO:0000259" key="8">
    <source>
        <dbReference type="Pfam" id="PF02770"/>
    </source>
</evidence>
<comment type="cofactor">
    <cofactor evidence="1 6">
        <name>FAD</name>
        <dbReference type="ChEBI" id="CHEBI:57692"/>
    </cofactor>
</comment>
<keyword evidence="3 6" id="KW-0285">Flavoprotein</keyword>
<dbReference type="InterPro" id="IPR013786">
    <property type="entry name" value="AcylCoA_DH/ox_N"/>
</dbReference>
<feature type="domain" description="Acyl-CoA dehydrogenase/oxidase N-terminal" evidence="9">
    <location>
        <begin position="34"/>
        <end position="147"/>
    </location>
</feature>
<dbReference type="Pfam" id="PF02770">
    <property type="entry name" value="Acyl-CoA_dh_M"/>
    <property type="match status" value="1"/>
</dbReference>
<dbReference type="InterPro" id="IPR046373">
    <property type="entry name" value="Acyl-CoA_Oxase/DH_mid-dom_sf"/>
</dbReference>
<evidence type="ECO:0000256" key="3">
    <source>
        <dbReference type="ARBA" id="ARBA00022630"/>
    </source>
</evidence>
<dbReference type="Gene3D" id="2.40.110.10">
    <property type="entry name" value="Butyryl-CoA Dehydrogenase, subunit A, domain 2"/>
    <property type="match status" value="1"/>
</dbReference>
<dbReference type="Proteomes" id="UP000886191">
    <property type="component" value="Unassembled WGS sequence"/>
</dbReference>
<dbReference type="Pfam" id="PF00441">
    <property type="entry name" value="Acyl-CoA_dh_1"/>
    <property type="match status" value="1"/>
</dbReference>
<dbReference type="InterPro" id="IPR036250">
    <property type="entry name" value="AcylCo_DH-like_C"/>
</dbReference>
<keyword evidence="5 6" id="KW-0560">Oxidoreductase</keyword>
<gene>
    <name evidence="11" type="ORF">ENH87_15475</name>
</gene>
<dbReference type="Pfam" id="PF02771">
    <property type="entry name" value="Acyl-CoA_dh_N"/>
    <property type="match status" value="1"/>
</dbReference>
<dbReference type="PROSITE" id="PS00072">
    <property type="entry name" value="ACYL_COA_DH_1"/>
    <property type="match status" value="1"/>
</dbReference>
<dbReference type="AlphaFoldDB" id="A0A831QQ64"/>
<dbReference type="Gene3D" id="1.20.140.10">
    <property type="entry name" value="Butyryl-CoA Dehydrogenase, subunit A, domain 3"/>
    <property type="match status" value="2"/>
</dbReference>
<protein>
    <submittedName>
        <fullName evidence="11">Acyl-CoA dehydrogenase</fullName>
    </submittedName>
</protein>
<organism evidence="11">
    <name type="scientific">Pricia antarctica</name>
    <dbReference type="NCBI Taxonomy" id="641691"/>
    <lineage>
        <taxon>Bacteria</taxon>
        <taxon>Pseudomonadati</taxon>
        <taxon>Bacteroidota</taxon>
        <taxon>Flavobacteriia</taxon>
        <taxon>Flavobacteriales</taxon>
        <taxon>Flavobacteriaceae</taxon>
        <taxon>Pricia</taxon>
    </lineage>
</organism>
<evidence type="ECO:0000259" key="7">
    <source>
        <dbReference type="Pfam" id="PF00441"/>
    </source>
</evidence>
<evidence type="ECO:0000313" key="11">
    <source>
        <dbReference type="EMBL" id="HEA22303.1"/>
    </source>
</evidence>
<dbReference type="InterPro" id="IPR049426">
    <property type="entry name" value="Acyl-CoA-dh-like_C"/>
</dbReference>
<comment type="caution">
    <text evidence="11">The sequence shown here is derived from an EMBL/GenBank/DDBJ whole genome shotgun (WGS) entry which is preliminary data.</text>
</comment>
<dbReference type="InterPro" id="IPR006091">
    <property type="entry name" value="Acyl-CoA_Oxase/DH_mid-dom"/>
</dbReference>
<dbReference type="FunFam" id="1.10.540.10:FF:000001">
    <property type="entry name" value="Very long-chain-specific acyl-CoA dehydrogenase, mitochondrial"/>
    <property type="match status" value="1"/>
</dbReference>
<accession>A0A831QQ64</accession>
<dbReference type="PANTHER" id="PTHR43884">
    <property type="entry name" value="ACYL-COA DEHYDROGENASE"/>
    <property type="match status" value="1"/>
</dbReference>
<reference evidence="11" key="1">
    <citation type="journal article" date="2020" name="mSystems">
        <title>Genome- and Community-Level Interaction Insights into Carbon Utilization and Element Cycling Functions of Hydrothermarchaeota in Hydrothermal Sediment.</title>
        <authorList>
            <person name="Zhou Z."/>
            <person name="Liu Y."/>
            <person name="Xu W."/>
            <person name="Pan J."/>
            <person name="Luo Z.H."/>
            <person name="Li M."/>
        </authorList>
    </citation>
    <scope>NUCLEOTIDE SEQUENCE [LARGE SCALE GENOMIC DNA]</scope>
    <source>
        <strain evidence="11">HyVt-345</strain>
    </source>
</reference>
<evidence type="ECO:0000256" key="5">
    <source>
        <dbReference type="ARBA" id="ARBA00023002"/>
    </source>
</evidence>
<sequence>MSTEAMQKDSLLRGGQFLVKETSCEDVFTLEDLNEEQRMMRDSTNEFSDRELWAHWERFEQKDYAYTEECMRKAGELGLLSVAVPEAYGGMGMGFVSTMLVCDYISGATGSFSTAFGAHTGIGTMPITLYGTEEQKQKYVPKLASGEWFGAYCLTEPGAGSDANSGKTKAVLSDDGKHYAITGQKMWISNAGFCNLFIVFARIGDDKNITGFIVENNPENGISMNEEEKKLGIHSSSTRQVFFNDTQVPVENMLSTQGNGFKIAMNALNVGRIKLAAACLEAQRKVVDEAAKYANERIQFKTPIAHFGAIKAKLATMAMNAYAGESASYRAAKNIEDRIAIRESEGNSHQEAELKGVEEYAIECSILKVAVSEDAQKTTDEGLQIFGGMGFSADAPMEKAWRDARIARIYEGTNEINRMLAVGMLVKKAMKGHVDLLGPATAVGEELMGIPSFETPDYSELFAEEKDVLSRLKKVFLMVAGSAVQKFGPELEQHQQLMLAASDILIEVYMAESTLLRTEKNAKRYGEEAQATQIAMSKLYLYEATEIIIQKGKEAIISFAEGDEQRMMLMGLKRFTKYANNPNVIALRTQIADRISADNGYTFDV</sequence>
<dbReference type="EMBL" id="DRGL01000055">
    <property type="protein sequence ID" value="HEA22303.1"/>
    <property type="molecule type" value="Genomic_DNA"/>
</dbReference>
<proteinExistence type="inferred from homology"/>
<evidence type="ECO:0000256" key="6">
    <source>
        <dbReference type="RuleBase" id="RU362125"/>
    </source>
</evidence>
<feature type="domain" description="Acyl-CoA oxidase/dehydrogenase middle" evidence="8">
    <location>
        <begin position="151"/>
        <end position="245"/>
    </location>
</feature>
<dbReference type="InterPro" id="IPR006089">
    <property type="entry name" value="Acyl-CoA_DH_CS"/>
</dbReference>
<comment type="similarity">
    <text evidence="2 6">Belongs to the acyl-CoA dehydrogenase family.</text>
</comment>
<dbReference type="InterPro" id="IPR009075">
    <property type="entry name" value="AcylCo_DH/oxidase_C"/>
</dbReference>
<dbReference type="InterPro" id="IPR009100">
    <property type="entry name" value="AcylCoA_DH/oxidase_NM_dom_sf"/>
</dbReference>
<feature type="domain" description="Acyl-CoA dehydrogenase-like C-terminal" evidence="10">
    <location>
        <begin position="472"/>
        <end position="574"/>
    </location>
</feature>
<dbReference type="SUPFAM" id="SSF56645">
    <property type="entry name" value="Acyl-CoA dehydrogenase NM domain-like"/>
    <property type="match status" value="1"/>
</dbReference>
<feature type="domain" description="Acyl-CoA dehydrogenase/oxidase C-terminal" evidence="7">
    <location>
        <begin position="258"/>
        <end position="420"/>
    </location>
</feature>
<keyword evidence="4 6" id="KW-0274">FAD</keyword>
<dbReference type="PANTHER" id="PTHR43884:SF12">
    <property type="entry name" value="ISOVALERYL-COA DEHYDROGENASE, MITOCHONDRIAL-RELATED"/>
    <property type="match status" value="1"/>
</dbReference>
<evidence type="ECO:0000256" key="4">
    <source>
        <dbReference type="ARBA" id="ARBA00022827"/>
    </source>
</evidence>
<dbReference type="SUPFAM" id="SSF47203">
    <property type="entry name" value="Acyl-CoA dehydrogenase C-terminal domain-like"/>
    <property type="match status" value="1"/>
</dbReference>
<evidence type="ECO:0000259" key="10">
    <source>
        <dbReference type="Pfam" id="PF21263"/>
    </source>
</evidence>
<dbReference type="GO" id="GO:0003995">
    <property type="term" value="F:acyl-CoA dehydrogenase activity"/>
    <property type="evidence" value="ECO:0007669"/>
    <property type="project" value="InterPro"/>
</dbReference>
<evidence type="ECO:0000256" key="1">
    <source>
        <dbReference type="ARBA" id="ARBA00001974"/>
    </source>
</evidence>
<dbReference type="InterPro" id="IPR037069">
    <property type="entry name" value="AcylCoA_DH/ox_N_sf"/>
</dbReference>
<name>A0A831QQ64_9FLAO</name>
<dbReference type="Pfam" id="PF21263">
    <property type="entry name" value="Acyl-CoA-dh_C"/>
    <property type="match status" value="1"/>
</dbReference>
<evidence type="ECO:0000259" key="9">
    <source>
        <dbReference type="Pfam" id="PF02771"/>
    </source>
</evidence>
<evidence type="ECO:0000256" key="2">
    <source>
        <dbReference type="ARBA" id="ARBA00009347"/>
    </source>
</evidence>
<dbReference type="Gene3D" id="1.10.540.10">
    <property type="entry name" value="Acyl-CoA dehydrogenase/oxidase, N-terminal domain"/>
    <property type="match status" value="1"/>
</dbReference>
<dbReference type="GO" id="GO:0050660">
    <property type="term" value="F:flavin adenine dinucleotide binding"/>
    <property type="evidence" value="ECO:0007669"/>
    <property type="project" value="InterPro"/>
</dbReference>